<evidence type="ECO:0008006" key="4">
    <source>
        <dbReference type="Google" id="ProtNLM"/>
    </source>
</evidence>
<keyword evidence="1" id="KW-0472">Membrane</keyword>
<evidence type="ECO:0000313" key="3">
    <source>
        <dbReference type="Proteomes" id="UP001152747"/>
    </source>
</evidence>
<comment type="caution">
    <text evidence="2">The sequence shown here is derived from an EMBL/GenBank/DDBJ whole genome shotgun (WGS) entry which is preliminary data.</text>
</comment>
<name>A0A9P1ITT9_9PELO</name>
<feature type="transmembrane region" description="Helical" evidence="1">
    <location>
        <begin position="88"/>
        <end position="114"/>
    </location>
</feature>
<feature type="transmembrane region" description="Helical" evidence="1">
    <location>
        <begin position="6"/>
        <end position="34"/>
    </location>
</feature>
<dbReference type="EMBL" id="CANHGI010000005">
    <property type="protein sequence ID" value="CAI5450067.1"/>
    <property type="molecule type" value="Genomic_DNA"/>
</dbReference>
<dbReference type="PANTHER" id="PTHR22943:SF62">
    <property type="entry name" value="SEVEN TM RECEPTOR"/>
    <property type="match status" value="1"/>
</dbReference>
<keyword evidence="1" id="KW-0812">Transmembrane</keyword>
<dbReference type="GO" id="GO:0005886">
    <property type="term" value="C:plasma membrane"/>
    <property type="evidence" value="ECO:0007669"/>
    <property type="project" value="TreeGrafter"/>
</dbReference>
<dbReference type="PANTHER" id="PTHR22943">
    <property type="entry name" value="7-TRANSMEMBRANE DOMAIN RECEPTOR C.ELEGANS"/>
    <property type="match status" value="1"/>
</dbReference>
<protein>
    <recommendedName>
        <fullName evidence="4">G-protein coupled receptors family 1 profile domain-containing protein</fullName>
    </recommendedName>
</protein>
<dbReference type="Proteomes" id="UP001152747">
    <property type="component" value="Unassembled WGS sequence"/>
</dbReference>
<dbReference type="InterPro" id="IPR019428">
    <property type="entry name" value="7TM_GPCR_serpentine_rcpt_Str"/>
</dbReference>
<feature type="transmembrane region" description="Helical" evidence="1">
    <location>
        <begin position="46"/>
        <end position="68"/>
    </location>
</feature>
<dbReference type="GO" id="GO:0042048">
    <property type="term" value="P:olfactory behavior"/>
    <property type="evidence" value="ECO:0007669"/>
    <property type="project" value="TreeGrafter"/>
</dbReference>
<sequence length="121" mass="13997">MSDAHWLWITNVCSSIGVVTTLIANCTLLTMLYLRPSKAMGSYQYLMAIFSIFSMFYTAVETFLRPIMHIYDSTVFVIQRKRFDYSSTVARAISSTYCGCYSMSFVLFAVHFIYRFFVSCK</sequence>
<keyword evidence="1" id="KW-1133">Transmembrane helix</keyword>
<dbReference type="Pfam" id="PF10326">
    <property type="entry name" value="7TM_GPCR_Str"/>
    <property type="match status" value="1"/>
</dbReference>
<evidence type="ECO:0000313" key="2">
    <source>
        <dbReference type="EMBL" id="CAI5450067.1"/>
    </source>
</evidence>
<accession>A0A9P1ITT9</accession>
<proteinExistence type="predicted"/>
<organism evidence="2 3">
    <name type="scientific">Caenorhabditis angaria</name>
    <dbReference type="NCBI Taxonomy" id="860376"/>
    <lineage>
        <taxon>Eukaryota</taxon>
        <taxon>Metazoa</taxon>
        <taxon>Ecdysozoa</taxon>
        <taxon>Nematoda</taxon>
        <taxon>Chromadorea</taxon>
        <taxon>Rhabditida</taxon>
        <taxon>Rhabditina</taxon>
        <taxon>Rhabditomorpha</taxon>
        <taxon>Rhabditoidea</taxon>
        <taxon>Rhabditidae</taxon>
        <taxon>Peloderinae</taxon>
        <taxon>Caenorhabditis</taxon>
    </lineage>
</organism>
<keyword evidence="3" id="KW-1185">Reference proteome</keyword>
<evidence type="ECO:0000256" key="1">
    <source>
        <dbReference type="SAM" id="Phobius"/>
    </source>
</evidence>
<gene>
    <name evidence="2" type="ORF">CAMP_LOCUS12704</name>
</gene>
<reference evidence="2" key="1">
    <citation type="submission" date="2022-11" db="EMBL/GenBank/DDBJ databases">
        <authorList>
            <person name="Kikuchi T."/>
        </authorList>
    </citation>
    <scope>NUCLEOTIDE SEQUENCE</scope>
    <source>
        <strain evidence="2">PS1010</strain>
    </source>
</reference>
<dbReference type="GO" id="GO:0038022">
    <property type="term" value="F:G protein-coupled olfactory receptor activity"/>
    <property type="evidence" value="ECO:0007669"/>
    <property type="project" value="TreeGrafter"/>
</dbReference>
<dbReference type="AlphaFoldDB" id="A0A9P1ITT9"/>
<dbReference type="OrthoDB" id="5817397at2759"/>